<organism evidence="4 5">
    <name type="scientific">Dyella monticola</name>
    <dbReference type="NCBI Taxonomy" id="1927958"/>
    <lineage>
        <taxon>Bacteria</taxon>
        <taxon>Pseudomonadati</taxon>
        <taxon>Pseudomonadota</taxon>
        <taxon>Gammaproteobacteria</taxon>
        <taxon>Lysobacterales</taxon>
        <taxon>Rhodanobacteraceae</taxon>
        <taxon>Dyella</taxon>
    </lineage>
</organism>
<dbReference type="RefSeq" id="WP_115497081.1">
    <property type="nucleotide sequence ID" value="NZ_QRBE01000014.1"/>
</dbReference>
<feature type="signal peptide" evidence="3">
    <location>
        <begin position="1"/>
        <end position="25"/>
    </location>
</feature>
<feature type="compositionally biased region" description="Polar residues" evidence="2">
    <location>
        <begin position="201"/>
        <end position="215"/>
    </location>
</feature>
<dbReference type="OrthoDB" id="5954315at2"/>
<evidence type="ECO:0000256" key="1">
    <source>
        <dbReference type="SAM" id="Coils"/>
    </source>
</evidence>
<accession>A0A370WTI5</accession>
<feature type="coiled-coil region" evidence="1">
    <location>
        <begin position="91"/>
        <end position="128"/>
    </location>
</feature>
<dbReference type="EMBL" id="QRBE01000014">
    <property type="protein sequence ID" value="RDS79336.1"/>
    <property type="molecule type" value="Genomic_DNA"/>
</dbReference>
<protein>
    <recommendedName>
        <fullName evidence="6">DUF4398 domain-containing protein</fullName>
    </recommendedName>
</protein>
<evidence type="ECO:0008006" key="6">
    <source>
        <dbReference type="Google" id="ProtNLM"/>
    </source>
</evidence>
<keyword evidence="1" id="KW-0175">Coiled coil</keyword>
<feature type="region of interest" description="Disordered" evidence="2">
    <location>
        <begin position="153"/>
        <end position="178"/>
    </location>
</feature>
<sequence>MKKTMSTKHVLAMLVLLLGALFASAAVQARKDDMDVDRLNNALNQLASDPNLGNYAQADQALARDAVNQLAQASSSDRPHALYIAERRVDQAKAQAQLQDSQRQLSQLDQANAQLQLERSRIDATAAQQQLDIQRMQFQIAQQQTLQAQAQGQAAADQAAQAKAEADQARKLAAAQSRVAAAARRQAELAAKAAKALRSQMQDQNQPSSGGSDGK</sequence>
<keyword evidence="5" id="KW-1185">Reference proteome</keyword>
<dbReference type="Proteomes" id="UP000254258">
    <property type="component" value="Unassembled WGS sequence"/>
</dbReference>
<reference evidence="4 5" key="1">
    <citation type="submission" date="2018-07" db="EMBL/GenBank/DDBJ databases">
        <title>Dyella monticola sp. nov. and Dyella psychrodurans sp. nov. isolated from monsoon evergreen broad-leaved forest soil of Dinghu Mountain, China.</title>
        <authorList>
            <person name="Gao Z."/>
            <person name="Qiu L."/>
        </authorList>
    </citation>
    <scope>NUCLEOTIDE SEQUENCE [LARGE SCALE GENOMIC DNA]</scope>
    <source>
        <strain evidence="4 5">4G-K06</strain>
    </source>
</reference>
<evidence type="ECO:0000313" key="5">
    <source>
        <dbReference type="Proteomes" id="UP000254258"/>
    </source>
</evidence>
<feature type="chain" id="PRO_5016969472" description="DUF4398 domain-containing protein" evidence="3">
    <location>
        <begin position="26"/>
        <end position="215"/>
    </location>
</feature>
<feature type="region of interest" description="Disordered" evidence="2">
    <location>
        <begin position="193"/>
        <end position="215"/>
    </location>
</feature>
<feature type="compositionally biased region" description="Low complexity" evidence="2">
    <location>
        <begin position="153"/>
        <end position="163"/>
    </location>
</feature>
<evidence type="ECO:0000256" key="2">
    <source>
        <dbReference type="SAM" id="MobiDB-lite"/>
    </source>
</evidence>
<comment type="caution">
    <text evidence="4">The sequence shown here is derived from an EMBL/GenBank/DDBJ whole genome shotgun (WGS) entry which is preliminary data.</text>
</comment>
<dbReference type="AlphaFoldDB" id="A0A370WTI5"/>
<gene>
    <name evidence="4" type="ORF">DWU98_18600</name>
</gene>
<keyword evidence="3" id="KW-0732">Signal</keyword>
<proteinExistence type="predicted"/>
<evidence type="ECO:0000313" key="4">
    <source>
        <dbReference type="EMBL" id="RDS79336.1"/>
    </source>
</evidence>
<evidence type="ECO:0000256" key="3">
    <source>
        <dbReference type="SAM" id="SignalP"/>
    </source>
</evidence>
<name>A0A370WTI5_9GAMM</name>